<gene>
    <name evidence="2" type="ORF">SAMN02745213_00963</name>
</gene>
<dbReference type="EMBL" id="FUXX01000012">
    <property type="protein sequence ID" value="SKA60853.1"/>
    <property type="molecule type" value="Genomic_DNA"/>
</dbReference>
<dbReference type="PANTHER" id="PTHR42850">
    <property type="entry name" value="METALLOPHOSPHOESTERASE"/>
    <property type="match status" value="1"/>
</dbReference>
<dbReference type="PANTHER" id="PTHR42850:SF7">
    <property type="entry name" value="BIS(5'-NUCLEOSYL)-TETRAPHOSPHATASE PRPE [ASYMMETRICAL]"/>
    <property type="match status" value="1"/>
</dbReference>
<dbReference type="Pfam" id="PF00149">
    <property type="entry name" value="Metallophos"/>
    <property type="match status" value="1"/>
</dbReference>
<name>A0A1T4V7D6_9GAMM</name>
<dbReference type="GO" id="GO:0016791">
    <property type="term" value="F:phosphatase activity"/>
    <property type="evidence" value="ECO:0007669"/>
    <property type="project" value="TreeGrafter"/>
</dbReference>
<dbReference type="InterPro" id="IPR029052">
    <property type="entry name" value="Metallo-depent_PP-like"/>
</dbReference>
<sequence length="308" mass="34994">MKGFDVIGDVHGCYDELCELLDKLGEDSERRLVFVGDLVDRGSQQKECIALVRTLIENGKALSVMGNHEYNAILKSLNLRLKKDLFGDAFCDFAISDPDFYFDTIEWMKTLPLWLDFPSLGVVHACWNSRLMRLLSPYLDSEHRIKDDSFFKDSCKDAAGCITKIADAAEIILKGTELTLPYGEFFVDKDGKVRTEIRYKWWMKVDENTRYSDVALSVGDSKITDRKLEQLKGWIGKEPPKNIVVGHYWLRSRSPDTVTLEDVSFSDKVFCTDFSCVRKGRLAAVRFDLNADDSVKGISVESVPSKNI</sequence>
<dbReference type="InterPro" id="IPR050126">
    <property type="entry name" value="Ap4A_hydrolase"/>
</dbReference>
<proteinExistence type="predicted"/>
<dbReference type="STRING" id="83771.SAMN02910357_01508"/>
<reference evidence="3" key="1">
    <citation type="submission" date="2017-02" db="EMBL/GenBank/DDBJ databases">
        <authorList>
            <person name="Varghese N."/>
            <person name="Submissions S."/>
        </authorList>
    </citation>
    <scope>NUCLEOTIDE SEQUENCE [LARGE SCALE GENOMIC DNA]</scope>
    <source>
        <strain evidence="3">DSM 3072</strain>
    </source>
</reference>
<accession>A0A1T4V7D6</accession>
<dbReference type="InterPro" id="IPR006186">
    <property type="entry name" value="Ser/Thr-sp_prot-phosphatase"/>
</dbReference>
<dbReference type="Gene3D" id="3.60.21.10">
    <property type="match status" value="1"/>
</dbReference>
<dbReference type="SUPFAM" id="SSF56300">
    <property type="entry name" value="Metallo-dependent phosphatases"/>
    <property type="match status" value="1"/>
</dbReference>
<dbReference type="GO" id="GO:0005737">
    <property type="term" value="C:cytoplasm"/>
    <property type="evidence" value="ECO:0007669"/>
    <property type="project" value="TreeGrafter"/>
</dbReference>
<dbReference type="InterPro" id="IPR004843">
    <property type="entry name" value="Calcineurin-like_PHP"/>
</dbReference>
<feature type="domain" description="Calcineurin-like phosphoesterase" evidence="1">
    <location>
        <begin position="5"/>
        <end position="82"/>
    </location>
</feature>
<dbReference type="PRINTS" id="PR00114">
    <property type="entry name" value="STPHPHTASE"/>
</dbReference>
<keyword evidence="3" id="KW-1185">Reference proteome</keyword>
<evidence type="ECO:0000259" key="1">
    <source>
        <dbReference type="Pfam" id="PF00149"/>
    </source>
</evidence>
<evidence type="ECO:0000313" key="2">
    <source>
        <dbReference type="EMBL" id="SKA60853.1"/>
    </source>
</evidence>
<evidence type="ECO:0000313" key="3">
    <source>
        <dbReference type="Proteomes" id="UP000242432"/>
    </source>
</evidence>
<dbReference type="AlphaFoldDB" id="A0A1T4V7D6"/>
<dbReference type="Proteomes" id="UP000242432">
    <property type="component" value="Unassembled WGS sequence"/>
</dbReference>
<organism evidence="2 3">
    <name type="scientific">Succinivibrio dextrinosolvens DSM 3072</name>
    <dbReference type="NCBI Taxonomy" id="1123324"/>
    <lineage>
        <taxon>Bacteria</taxon>
        <taxon>Pseudomonadati</taxon>
        <taxon>Pseudomonadota</taxon>
        <taxon>Gammaproteobacteria</taxon>
        <taxon>Aeromonadales</taxon>
        <taxon>Succinivibrionaceae</taxon>
        <taxon>Succinivibrio</taxon>
    </lineage>
</organism>
<dbReference type="RefSeq" id="WP_078928484.1">
    <property type="nucleotide sequence ID" value="NZ_FUXX01000012.1"/>
</dbReference>
<protein>
    <submittedName>
        <fullName evidence="2">Calcineurin-like phosphoesterase</fullName>
    </submittedName>
</protein>